<dbReference type="KEGG" id="tva:4754299"/>
<dbReference type="AlphaFoldDB" id="A2FEX1"/>
<keyword evidence="1" id="KW-0175">Coiled coil</keyword>
<dbReference type="SMR" id="A2FEX1"/>
<evidence type="ECO:0000256" key="1">
    <source>
        <dbReference type="SAM" id="Coils"/>
    </source>
</evidence>
<name>A2FEX1_TRIV3</name>
<dbReference type="Proteomes" id="UP000001542">
    <property type="component" value="Unassembled WGS sequence"/>
</dbReference>
<sequence>MFSTSSVAVDPLIVQINEEMEELEPNVKTTQENLAELDNLVPKNLLSDIYRFRTDLDKINKDRERRNLFKHRVDEKSSLYDLETKLRDYTLENVRKSFFDLEDEITAKETEEPEDDDHIKAIRQKEKSIYNDTLSKISNISNKFDTAKSSSSKFELVPQFDTSKVEKDSEFLNTLVKELKTEIERCENDIQVNGRFQSKFGIQKTTEFEVLEDEDVDANGERIYKVPDLSNQFNSTYGDAQGIISSLNNEYSNLDLQFSMISDKINNLKTKLKETATNQDDIAVVLRETEDKALETLTKSDEITENLKKKDYSSEISSIQEKLSLNSKEIKSSLDEIRSIVDILELQTNDNYM</sequence>
<organism evidence="2 3">
    <name type="scientific">Trichomonas vaginalis (strain ATCC PRA-98 / G3)</name>
    <dbReference type="NCBI Taxonomy" id="412133"/>
    <lineage>
        <taxon>Eukaryota</taxon>
        <taxon>Metamonada</taxon>
        <taxon>Parabasalia</taxon>
        <taxon>Trichomonadida</taxon>
        <taxon>Trichomonadidae</taxon>
        <taxon>Trichomonas</taxon>
    </lineage>
</organism>
<feature type="coiled-coil region" evidence="1">
    <location>
        <begin position="13"/>
        <end position="40"/>
    </location>
</feature>
<evidence type="ECO:0000313" key="3">
    <source>
        <dbReference type="Proteomes" id="UP000001542"/>
    </source>
</evidence>
<reference evidence="2" key="1">
    <citation type="submission" date="2006-10" db="EMBL/GenBank/DDBJ databases">
        <authorList>
            <person name="Amadeo P."/>
            <person name="Zhao Q."/>
            <person name="Wortman J."/>
            <person name="Fraser-Liggett C."/>
            <person name="Carlton J."/>
        </authorList>
    </citation>
    <scope>NUCLEOTIDE SEQUENCE</scope>
    <source>
        <strain evidence="2">G3</strain>
    </source>
</reference>
<proteinExistence type="predicted"/>
<dbReference type="RefSeq" id="XP_001309455.1">
    <property type="nucleotide sequence ID" value="XM_001309454.1"/>
</dbReference>
<keyword evidence="3" id="KW-1185">Reference proteome</keyword>
<dbReference type="VEuPathDB" id="TrichDB:TVAGG3_0047020"/>
<protein>
    <submittedName>
        <fullName evidence="2">Uncharacterized protein</fullName>
    </submittedName>
</protein>
<dbReference type="EMBL" id="DS113754">
    <property type="protein sequence ID" value="EAX96525.1"/>
    <property type="molecule type" value="Genomic_DNA"/>
</dbReference>
<evidence type="ECO:0000313" key="2">
    <source>
        <dbReference type="EMBL" id="EAX96525.1"/>
    </source>
</evidence>
<dbReference type="VEuPathDB" id="TrichDB:TVAG_256650"/>
<reference evidence="2" key="2">
    <citation type="journal article" date="2007" name="Science">
        <title>Draft genome sequence of the sexually transmitted pathogen Trichomonas vaginalis.</title>
        <authorList>
            <person name="Carlton J.M."/>
            <person name="Hirt R.P."/>
            <person name="Silva J.C."/>
            <person name="Delcher A.L."/>
            <person name="Schatz M."/>
            <person name="Zhao Q."/>
            <person name="Wortman J.R."/>
            <person name="Bidwell S.L."/>
            <person name="Alsmark U.C.M."/>
            <person name="Besteiro S."/>
            <person name="Sicheritz-Ponten T."/>
            <person name="Noel C.J."/>
            <person name="Dacks J.B."/>
            <person name="Foster P.G."/>
            <person name="Simillion C."/>
            <person name="Van de Peer Y."/>
            <person name="Miranda-Saavedra D."/>
            <person name="Barton G.J."/>
            <person name="Westrop G.D."/>
            <person name="Mueller S."/>
            <person name="Dessi D."/>
            <person name="Fiori P.L."/>
            <person name="Ren Q."/>
            <person name="Paulsen I."/>
            <person name="Zhang H."/>
            <person name="Bastida-Corcuera F.D."/>
            <person name="Simoes-Barbosa A."/>
            <person name="Brown M.T."/>
            <person name="Hayes R.D."/>
            <person name="Mukherjee M."/>
            <person name="Okumura C.Y."/>
            <person name="Schneider R."/>
            <person name="Smith A.J."/>
            <person name="Vanacova S."/>
            <person name="Villalvazo M."/>
            <person name="Haas B.J."/>
            <person name="Pertea M."/>
            <person name="Feldblyum T.V."/>
            <person name="Utterback T.R."/>
            <person name="Shu C.L."/>
            <person name="Osoegawa K."/>
            <person name="de Jong P.J."/>
            <person name="Hrdy I."/>
            <person name="Horvathova L."/>
            <person name="Zubacova Z."/>
            <person name="Dolezal P."/>
            <person name="Malik S.B."/>
            <person name="Logsdon J.M. Jr."/>
            <person name="Henze K."/>
            <person name="Gupta A."/>
            <person name="Wang C.C."/>
            <person name="Dunne R.L."/>
            <person name="Upcroft J.A."/>
            <person name="Upcroft P."/>
            <person name="White O."/>
            <person name="Salzberg S.L."/>
            <person name="Tang P."/>
            <person name="Chiu C.-H."/>
            <person name="Lee Y.-S."/>
            <person name="Embley T.M."/>
            <person name="Coombs G.H."/>
            <person name="Mottram J.C."/>
            <person name="Tachezy J."/>
            <person name="Fraser-Liggett C.M."/>
            <person name="Johnson P.J."/>
        </authorList>
    </citation>
    <scope>NUCLEOTIDE SEQUENCE [LARGE SCALE GENOMIC DNA]</scope>
    <source>
        <strain evidence="2">G3</strain>
    </source>
</reference>
<accession>A2FEX1</accession>
<gene>
    <name evidence="2" type="ORF">TVAG_256650</name>
</gene>
<dbReference type="InParanoid" id="A2FEX1"/>